<name>A0A2M7FDH1_9BACT</name>
<protein>
    <submittedName>
        <fullName evidence="1">Uncharacterized protein</fullName>
    </submittedName>
</protein>
<organism evidence="1 2">
    <name type="scientific">Candidatus Kaiserbacteria bacterium CG17_big_fil_post_rev_8_21_14_2_50_51_7</name>
    <dbReference type="NCBI Taxonomy" id="1974613"/>
    <lineage>
        <taxon>Bacteria</taxon>
        <taxon>Candidatus Kaiseribacteriota</taxon>
    </lineage>
</organism>
<evidence type="ECO:0000313" key="1">
    <source>
        <dbReference type="EMBL" id="PIV87157.1"/>
    </source>
</evidence>
<gene>
    <name evidence="1" type="ORF">COW49_01155</name>
</gene>
<dbReference type="EMBL" id="PFFD01000050">
    <property type="protein sequence ID" value="PIV87157.1"/>
    <property type="molecule type" value="Genomic_DNA"/>
</dbReference>
<reference evidence="2" key="1">
    <citation type="submission" date="2017-09" db="EMBL/GenBank/DDBJ databases">
        <title>Depth-based differentiation of microbial function through sediment-hosted aquifers and enrichment of novel symbionts in the deep terrestrial subsurface.</title>
        <authorList>
            <person name="Probst A.J."/>
            <person name="Ladd B."/>
            <person name="Jarett J.K."/>
            <person name="Geller-Mcgrath D.E."/>
            <person name="Sieber C.M.K."/>
            <person name="Emerson J.B."/>
            <person name="Anantharaman K."/>
            <person name="Thomas B.C."/>
            <person name="Malmstrom R."/>
            <person name="Stieglmeier M."/>
            <person name="Klingl A."/>
            <person name="Woyke T."/>
            <person name="Ryan C.M."/>
            <person name="Banfield J.F."/>
        </authorList>
    </citation>
    <scope>NUCLEOTIDE SEQUENCE [LARGE SCALE GENOMIC DNA]</scope>
</reference>
<dbReference type="AlphaFoldDB" id="A0A2M7FDH1"/>
<proteinExistence type="predicted"/>
<comment type="caution">
    <text evidence="1">The sequence shown here is derived from an EMBL/GenBank/DDBJ whole genome shotgun (WGS) entry which is preliminary data.</text>
</comment>
<evidence type="ECO:0000313" key="2">
    <source>
        <dbReference type="Proteomes" id="UP000228497"/>
    </source>
</evidence>
<sequence>MRRALIIIAIILVLLGIGVATYFLFFARTAGIAVAPTGSVSLPVAGQQEVPDIGIVNTSSTTPVIAPVPVSARLVKISAGPVVLGEVLVDIPAKNASSSPDVAINYIERESGNVFSYLTNTKTITRTSNKTIPGIQSASWLPNASLAFVRYLSGTDFSTINTYALPANGVGGFFLPQNLADIAVSSTSVLTLTSGVNGSVASLERTDGTHAISIFSTPLSALRVSFAGKNQYLAYTKPSATLPGYAFLVSGTGRFSPVVGPQNGLVALASPSGKWVLVSYTLVNAMQMTLINTVTGETFPLPVATIADKCAWMADDSVIYCGIPMNPPADIAYPDDWYQGAVHFSDRIWKIQVSGRYAQLVLDFPKETNDDSLDAEAMAINSFGTVLSFVNKNDGSLWGYSL</sequence>
<accession>A0A2M7FDH1</accession>
<dbReference type="Proteomes" id="UP000228497">
    <property type="component" value="Unassembled WGS sequence"/>
</dbReference>